<comment type="subcellular location">
    <subcellularLocation>
        <location evidence="1 8">Cytoplasm</location>
    </subcellularLocation>
</comment>
<comment type="domain">
    <text evidence="8">The N-terminal zinc finger binds to poly(A) RNA.</text>
</comment>
<reference evidence="11 12" key="1">
    <citation type="submission" date="2016-06" db="EMBL/GenBank/DDBJ databases">
        <authorList>
            <person name="Kjaerup R.B."/>
            <person name="Dalgaard T.S."/>
            <person name="Juul-Madsen H.R."/>
        </authorList>
    </citation>
    <scope>NUCLEOTIDE SEQUENCE [LARGE SCALE GENOMIC DNA]</scope>
</reference>
<dbReference type="GO" id="GO:0000289">
    <property type="term" value="P:nuclear-transcribed mRNA poly(A) tail shortening"/>
    <property type="evidence" value="ECO:0007669"/>
    <property type="project" value="UniProtKB-UniRule"/>
</dbReference>
<name>A0A1X7RK14_ZYMT9</name>
<evidence type="ECO:0000256" key="9">
    <source>
        <dbReference type="SAM" id="MobiDB-lite"/>
    </source>
</evidence>
<feature type="region of interest" description="Knob domain" evidence="8">
    <location>
        <begin position="740"/>
        <end position="852"/>
    </location>
</feature>
<feature type="coiled-coil region" evidence="8">
    <location>
        <begin position="701"/>
        <end position="739"/>
    </location>
</feature>
<evidence type="ECO:0000256" key="6">
    <source>
        <dbReference type="ARBA" id="ARBA00022840"/>
    </source>
</evidence>
<feature type="binding site" evidence="8">
    <location>
        <position position="479"/>
    </location>
    <ligand>
        <name>ATP</name>
        <dbReference type="ChEBI" id="CHEBI:30616"/>
    </ligand>
</feature>
<comment type="similarity">
    <text evidence="8">Belongs to the protein kinase superfamily. PAN3 family.</text>
</comment>
<comment type="subunit">
    <text evidence="8">Homodimer. Forms a heterotrimer with a catalytic subunit PAN2 to form the poly(A)-nuclease (PAN) deadenylation complex. Interacts (via PAM-2 motif) with poly(A)-binding protein PAB1 (via PABC domain), conferring substrate specificity of the enzyme complex.</text>
</comment>
<feature type="region of interest" description="Pseudokinase domain" evidence="8">
    <location>
        <begin position="427"/>
        <end position="700"/>
    </location>
</feature>
<dbReference type="InterPro" id="IPR000719">
    <property type="entry name" value="Prot_kinase_dom"/>
</dbReference>
<keyword evidence="5" id="KW-0479">Metal-binding</keyword>
<keyword evidence="3 8" id="KW-0507">mRNA processing</keyword>
<keyword evidence="2 8" id="KW-0963">Cytoplasm</keyword>
<feature type="binding site" evidence="8">
    <location>
        <begin position="587"/>
        <end position="588"/>
    </location>
    <ligand>
        <name>ATP</name>
        <dbReference type="ChEBI" id="CHEBI:30616"/>
    </ligand>
</feature>
<dbReference type="STRING" id="1276538.A0A1X7RK14"/>
<dbReference type="Gene3D" id="1.20.5.5160">
    <property type="match status" value="1"/>
</dbReference>
<comment type="domain">
    <text evidence="8">The pseudokinase domain, the coiled-coil (CC), and C-terminal knob domain (CK) form a structural unit (PKC) that forms an extensive high-affinity interaction surface for PAN2.</text>
</comment>
<dbReference type="InterPro" id="IPR011009">
    <property type="entry name" value="Kinase-like_dom_sf"/>
</dbReference>
<dbReference type="SUPFAM" id="SSF56112">
    <property type="entry name" value="Protein kinase-like (PK-like)"/>
    <property type="match status" value="1"/>
</dbReference>
<keyword evidence="5" id="KW-0863">Zinc-finger</keyword>
<dbReference type="EMBL" id="LT853693">
    <property type="protein sequence ID" value="SMQ47551.1"/>
    <property type="molecule type" value="Genomic_DNA"/>
</dbReference>
<dbReference type="GO" id="GO:0006397">
    <property type="term" value="P:mRNA processing"/>
    <property type="evidence" value="ECO:0007669"/>
    <property type="project" value="UniProtKB-KW"/>
</dbReference>
<dbReference type="FunFam" id="1.10.287.3700:FF:000001">
    <property type="entry name" value="PAN2-PAN3 deadenylation complex subunit PAN3"/>
    <property type="match status" value="1"/>
</dbReference>
<evidence type="ECO:0000256" key="4">
    <source>
        <dbReference type="ARBA" id="ARBA00022741"/>
    </source>
</evidence>
<sequence>MVLLRQMARTSRMTASLVDTLVSLKDSTPARHTSDLPLSSRQSLHPDRGSETSGCSLYSNIPLEAADFRPDHEASYCDYPNLEVHELLETASAIWPLDFEELSLADDGLPLNPCRHIATLSLHDIETGTDLSTAGSRRHRSQSAGAKLCSSLIQWDLPADPFDQRLSVSPSHARNDMASVPFRSPAGDARRPVRIENRPPMGTVLCRNGPQCRKFQEGTCHYNHDFTSMPPNGLSALKKSLNVESPAFTPKSPNVQPAKTVLMSPKAAIAATFTPRGSGTVTPAPYSHSKEPSNEFVPSQGLQPAAQFQEFVPGQSFLASPQLEPESVAIQQQINPYSDPFLAQQGLSGLDGTQAHINPYSQQGGAVGGQAFFQDASSFKHPLNYHLYASVGPRRENLATYQRSTADFFIPDNLREELQRASEATLQTFANSTLPHTIEHFHSLVALDTNSAKGPTTFGYPSWIYKATSSKDGHTYALRRIEGFRLSSEASIRTVNSWKRIHNASLVQIHDAFTGRWFGDSSLIIVTDYHPRSQTLAEKHLAAGRHPHRPGGQITPENELWGYIVQLSSALKTIHEGGLAAQTVVASKVLVTSKNRLRINGCGILDILQHEQKRPLHELQRADLRDLGRLILGIATRNMSAHQNLPKALELVSRSYSERLRSCIAWLLVPPPISQEGKPAEKTTAHSTEYNINSLLTSIADKVVSTLDSALHQEDDITSNLMQELENGRLVRLLTKLNVILERPDTTSTPTASSNPALLNQPSAAWSETGERYYLKLFRDYVFHQVDHEGRPVLDLGHIITCLNKLDAGIDEKFQLVSRDEQSIFITSYKEVKRGFEAAWSEISKASNPARR</sequence>
<evidence type="ECO:0000256" key="8">
    <source>
        <dbReference type="HAMAP-Rule" id="MF_03181"/>
    </source>
</evidence>
<keyword evidence="7 8" id="KW-0175">Coiled coil</keyword>
<dbReference type="GO" id="GO:0000932">
    <property type="term" value="C:P-body"/>
    <property type="evidence" value="ECO:0007669"/>
    <property type="project" value="TreeGrafter"/>
</dbReference>
<comment type="domain">
    <text evidence="8">Contains a pseudokinase domain. The protein kinase domain is predicted to be catalytically inactive because some of the residues important for catalytic activity are substituted and it lacks the equivalent of the binding site for a peptide substrate. However, it has retained an ATP-binding site and ATP-binding is required for mRNA degradation, stimulating the activity of the PAN2 nuclease in vitro. The nucleotide-binding site is juxtaposed to the RNase active site of PAN2 in the complex and may actually bind nucleosides of a poly(A) RNA rather than ATP, feeding the poly(A)-tail to the active site of the deadenylase and thus increasing the efficiency with which this distributive enzyme degrades oligo(A) RNAs.</text>
</comment>
<dbReference type="PROSITE" id="PS50011">
    <property type="entry name" value="PROTEIN_KINASE_DOM"/>
    <property type="match status" value="1"/>
</dbReference>
<dbReference type="InterPro" id="IPR030844">
    <property type="entry name" value="PAN3"/>
</dbReference>
<keyword evidence="6 8" id="KW-0067">ATP-binding</keyword>
<evidence type="ECO:0000313" key="11">
    <source>
        <dbReference type="EMBL" id="SMQ47551.1"/>
    </source>
</evidence>
<keyword evidence="12" id="KW-1185">Reference proteome</keyword>
<evidence type="ECO:0000256" key="2">
    <source>
        <dbReference type="ARBA" id="ARBA00022490"/>
    </source>
</evidence>
<keyword evidence="5" id="KW-0862">Zinc</keyword>
<protein>
    <recommendedName>
        <fullName evidence="8">PAN2-PAN3 deadenylation complex subunit PAN3</fullName>
    </recommendedName>
    <alternativeName>
        <fullName evidence="8">PAB1P-dependent poly(A)-specific ribonuclease</fullName>
    </alternativeName>
    <alternativeName>
        <fullName evidence="8">Poly(A)-nuclease deadenylation complex subunit 3</fullName>
        <shortName evidence="8">PAN deadenylation complex subunit 3</shortName>
    </alternativeName>
</protein>
<dbReference type="GO" id="GO:0005524">
    <property type="term" value="F:ATP binding"/>
    <property type="evidence" value="ECO:0007669"/>
    <property type="project" value="UniProtKB-UniRule"/>
</dbReference>
<dbReference type="GO" id="GO:0031251">
    <property type="term" value="C:PAN complex"/>
    <property type="evidence" value="ECO:0007669"/>
    <property type="project" value="UniProtKB-UniRule"/>
</dbReference>
<keyword evidence="4 8" id="KW-0547">Nucleotide-binding</keyword>
<evidence type="ECO:0000256" key="5">
    <source>
        <dbReference type="ARBA" id="ARBA00022771"/>
    </source>
</evidence>
<dbReference type="GO" id="GO:0008143">
    <property type="term" value="F:poly(A) binding"/>
    <property type="evidence" value="ECO:0007669"/>
    <property type="project" value="TreeGrafter"/>
</dbReference>
<proteinExistence type="inferred from homology"/>
<dbReference type="Proteomes" id="UP000215127">
    <property type="component" value="Chromosome 2"/>
</dbReference>
<evidence type="ECO:0000256" key="7">
    <source>
        <dbReference type="ARBA" id="ARBA00023054"/>
    </source>
</evidence>
<feature type="binding site" evidence="8">
    <location>
        <begin position="528"/>
        <end position="535"/>
    </location>
    <ligand>
        <name>ATP</name>
        <dbReference type="ChEBI" id="CHEBI:30616"/>
    </ligand>
</feature>
<evidence type="ECO:0000256" key="1">
    <source>
        <dbReference type="ARBA" id="ARBA00004496"/>
    </source>
</evidence>
<accession>A0A1X7RK14</accession>
<dbReference type="InterPro" id="IPR041332">
    <property type="entry name" value="Pan3_CK"/>
</dbReference>
<dbReference type="Gene3D" id="1.10.287.3700">
    <property type="match status" value="1"/>
</dbReference>
<dbReference type="GO" id="GO:0004672">
    <property type="term" value="F:protein kinase activity"/>
    <property type="evidence" value="ECO:0007669"/>
    <property type="project" value="InterPro"/>
</dbReference>
<dbReference type="Pfam" id="PF18101">
    <property type="entry name" value="Pan3_CK"/>
    <property type="match status" value="1"/>
</dbReference>
<feature type="region of interest" description="Disordered" evidence="9">
    <location>
        <begin position="177"/>
        <end position="196"/>
    </location>
</feature>
<gene>
    <name evidence="8" type="primary">PAN3</name>
    <name evidence="11" type="ORF">ZT3D7_G2699</name>
</gene>
<feature type="region of interest" description="Disordered" evidence="9">
    <location>
        <begin position="274"/>
        <end position="299"/>
    </location>
</feature>
<evidence type="ECO:0000259" key="10">
    <source>
        <dbReference type="PROSITE" id="PS50011"/>
    </source>
</evidence>
<organism evidence="11 12">
    <name type="scientific">Zymoseptoria tritici (strain ST99CH_3D7)</name>
    <dbReference type="NCBI Taxonomy" id="1276538"/>
    <lineage>
        <taxon>Eukaryota</taxon>
        <taxon>Fungi</taxon>
        <taxon>Dikarya</taxon>
        <taxon>Ascomycota</taxon>
        <taxon>Pezizomycotina</taxon>
        <taxon>Dothideomycetes</taxon>
        <taxon>Dothideomycetidae</taxon>
        <taxon>Mycosphaerellales</taxon>
        <taxon>Mycosphaerellaceae</taxon>
        <taxon>Zymoseptoria</taxon>
    </lineage>
</organism>
<feature type="domain" description="Protein kinase" evidence="10">
    <location>
        <begin position="447"/>
        <end position="730"/>
    </location>
</feature>
<comment type="caution">
    <text evidence="8">Lacks conserved residue(s) required for the propagation of feature annotation.</text>
</comment>
<dbReference type="GO" id="GO:0008270">
    <property type="term" value="F:zinc ion binding"/>
    <property type="evidence" value="ECO:0007669"/>
    <property type="project" value="UniProtKB-KW"/>
</dbReference>
<dbReference type="HAMAP" id="MF_03181">
    <property type="entry name" value="PAN3"/>
    <property type="match status" value="1"/>
</dbReference>
<dbReference type="AlphaFoldDB" id="A0A1X7RK14"/>
<evidence type="ECO:0000256" key="3">
    <source>
        <dbReference type="ARBA" id="ARBA00022664"/>
    </source>
</evidence>
<feature type="region of interest" description="Disordered" evidence="9">
    <location>
        <begin position="29"/>
        <end position="51"/>
    </location>
</feature>
<comment type="function">
    <text evidence="8">Regulatory subunit of the poly(A)-nuclease (PAN) deadenylation complex, one of two cytoplasmic mRNA deadenylases involved in mRNA turnover. PAN specifically shortens poly(A) tails of RNA and the activity is stimulated by poly(A)-binding protein PAB1. PAN deadenylation is followed by rapid degradation of the shortened mRNA tails by the CCR4-NOT complex. Deadenylated mRNAs are then degraded by two alternative mechanisms, namely exosome-mediated 3'-5' exonucleolytic degradation, or deadenlyation-dependent mRNA decaping and subsequent 5'-3' exonucleolytic degradation by XRN1. May also be involved in post-transcriptional maturation of mRNA poly(A) tails. PAN3 acts as a positive regulator for PAN activity, recruiting the catalytic subunit PAN2 to mRNA via its interaction with RNA and with PAB1.</text>
</comment>
<dbReference type="PANTHER" id="PTHR12272:SF11">
    <property type="entry name" value="PAN2-PAN3 DEADENYLATION COMPLEX SUBUNIT PAN3"/>
    <property type="match status" value="1"/>
</dbReference>
<evidence type="ECO:0000313" key="12">
    <source>
        <dbReference type="Proteomes" id="UP000215127"/>
    </source>
</evidence>
<dbReference type="Gene3D" id="1.10.510.10">
    <property type="entry name" value="Transferase(Phosphotransferase) domain 1"/>
    <property type="match status" value="1"/>
</dbReference>
<dbReference type="PANTHER" id="PTHR12272">
    <property type="entry name" value="DEADENYLATION COMPLEX SUBUNIT PAN3"/>
    <property type="match status" value="1"/>
</dbReference>